<name>A0A381R2R9_9ZZZZ</name>
<dbReference type="Gene3D" id="3.90.930.1">
    <property type="match status" value="1"/>
</dbReference>
<organism evidence="1">
    <name type="scientific">marine metagenome</name>
    <dbReference type="NCBI Taxonomy" id="408172"/>
    <lineage>
        <taxon>unclassified sequences</taxon>
        <taxon>metagenomes</taxon>
        <taxon>ecological metagenomes</taxon>
    </lineage>
</organism>
<dbReference type="EMBL" id="UINC01001622">
    <property type="protein sequence ID" value="SUZ85138.1"/>
    <property type="molecule type" value="Genomic_DNA"/>
</dbReference>
<proteinExistence type="predicted"/>
<protein>
    <submittedName>
        <fullName evidence="1">Uncharacterized protein</fullName>
    </submittedName>
</protein>
<evidence type="ECO:0000313" key="1">
    <source>
        <dbReference type="EMBL" id="SUZ85138.1"/>
    </source>
</evidence>
<accession>A0A381R2R9</accession>
<dbReference type="AlphaFoldDB" id="A0A381R2R9"/>
<reference evidence="1" key="1">
    <citation type="submission" date="2018-05" db="EMBL/GenBank/DDBJ databases">
        <authorList>
            <person name="Lanie J.A."/>
            <person name="Ng W.-L."/>
            <person name="Kazmierczak K.M."/>
            <person name="Andrzejewski T.M."/>
            <person name="Davidsen T.M."/>
            <person name="Wayne K.J."/>
            <person name="Tettelin H."/>
            <person name="Glass J.I."/>
            <person name="Rusch D."/>
            <person name="Podicherti R."/>
            <person name="Tsui H.-C.T."/>
            <person name="Winkler M.E."/>
        </authorList>
    </citation>
    <scope>NUCLEOTIDE SEQUENCE</scope>
</reference>
<gene>
    <name evidence="1" type="ORF">METZ01_LOCUS37992</name>
</gene>
<sequence length="306" mass="36763">MIKILILLILPNIYAQDDDTSTEIEVKLIVESKYEFHNRFGEYLEILQYQIKTNFDKLGKVTSIIHYGGEGKLQRKDIYYYNNDGFLVELSSYGPDGLLAWKNIFTYNEHNKITQEASYDPDGSLAWEDKYKYDKNDHLLDKVSYLVEDKKEYVSRTFRYNSQDQLAKETSYYPDGKRSSDFIYTYDFDGKLLEEKFYDYYKKLTLKDQYKYDRKDNLKEWILINKDGKLVNNYEGIAEKSYQYNRKNNIIGIEMKNDQGNIVKKEIFQYGKDERLLKSVKFYVKFIFGKIHEIPIEKTTFQYERW</sequence>